<dbReference type="Pfam" id="PF14565">
    <property type="entry name" value="IL22"/>
    <property type="match status" value="1"/>
</dbReference>
<organism evidence="2 3">
    <name type="scientific">Coilia grayii</name>
    <name type="common">Gray's grenadier anchovy</name>
    <dbReference type="NCBI Taxonomy" id="363190"/>
    <lineage>
        <taxon>Eukaryota</taxon>
        <taxon>Metazoa</taxon>
        <taxon>Chordata</taxon>
        <taxon>Craniata</taxon>
        <taxon>Vertebrata</taxon>
        <taxon>Euteleostomi</taxon>
        <taxon>Actinopterygii</taxon>
        <taxon>Neopterygii</taxon>
        <taxon>Teleostei</taxon>
        <taxon>Clupei</taxon>
        <taxon>Clupeiformes</taxon>
        <taxon>Clupeoidei</taxon>
        <taxon>Engraulidae</taxon>
        <taxon>Coilinae</taxon>
        <taxon>Coilia</taxon>
    </lineage>
</organism>
<dbReference type="InterPro" id="IPR020453">
    <property type="entry name" value="IL-22"/>
</dbReference>
<dbReference type="Proteomes" id="UP001591681">
    <property type="component" value="Unassembled WGS sequence"/>
</dbReference>
<comment type="caution">
    <text evidence="2">The sequence shown here is derived from an EMBL/GenBank/DDBJ whole genome shotgun (WGS) entry which is preliminary data.</text>
</comment>
<dbReference type="PANTHER" id="PTHR48488:SF1">
    <property type="entry name" value="INTERLEUKIN-22"/>
    <property type="match status" value="1"/>
</dbReference>
<dbReference type="SUPFAM" id="SSF47266">
    <property type="entry name" value="4-helical cytokines"/>
    <property type="match status" value="1"/>
</dbReference>
<keyword evidence="3" id="KW-1185">Reference proteome</keyword>
<protein>
    <recommendedName>
        <fullName evidence="4">Interleukin 22</fullName>
    </recommendedName>
</protein>
<evidence type="ECO:0000313" key="3">
    <source>
        <dbReference type="Proteomes" id="UP001591681"/>
    </source>
</evidence>
<feature type="signal peptide" evidence="1">
    <location>
        <begin position="1"/>
        <end position="20"/>
    </location>
</feature>
<keyword evidence="1" id="KW-0732">Signal</keyword>
<gene>
    <name evidence="2" type="ORF">ACEWY4_017066</name>
</gene>
<evidence type="ECO:0000256" key="1">
    <source>
        <dbReference type="SAM" id="SignalP"/>
    </source>
</evidence>
<sequence>MKSFLIFALVMMCFVAWGDAVAFLAKHHHHRRPRPLDNSATWNNLMVVAKHAQEKDTDHVTRLIPVISEEKLKEKHVCCMTANILDYYLRNVLTTEGEHHMRLPAVKEDLTRVKRDLENHAKCDPKKFDENEYNQTFRKNYQAAGIDAPNKAIGEMDILFHYLFESCN</sequence>
<dbReference type="AlphaFoldDB" id="A0ABD1JM67"/>
<dbReference type="EMBL" id="JBHFQA010000014">
    <property type="protein sequence ID" value="KAL2088238.1"/>
    <property type="molecule type" value="Genomic_DNA"/>
</dbReference>
<dbReference type="PANTHER" id="PTHR48488">
    <property type="entry name" value="INTERLEUKIN-22"/>
    <property type="match status" value="1"/>
</dbReference>
<evidence type="ECO:0008006" key="4">
    <source>
        <dbReference type="Google" id="ProtNLM"/>
    </source>
</evidence>
<accession>A0ABD1JM67</accession>
<dbReference type="InterPro" id="IPR009079">
    <property type="entry name" value="4_helix_cytokine-like_core"/>
</dbReference>
<reference evidence="2 3" key="1">
    <citation type="submission" date="2024-09" db="EMBL/GenBank/DDBJ databases">
        <title>A chromosome-level genome assembly of Gray's grenadier anchovy, Coilia grayii.</title>
        <authorList>
            <person name="Fu Z."/>
        </authorList>
    </citation>
    <scope>NUCLEOTIDE SEQUENCE [LARGE SCALE GENOMIC DNA]</scope>
    <source>
        <strain evidence="2">G4</strain>
        <tissue evidence="2">Muscle</tissue>
    </source>
</reference>
<dbReference type="Gene3D" id="1.20.1250.10">
    <property type="match status" value="1"/>
</dbReference>
<proteinExistence type="predicted"/>
<name>A0ABD1JM67_9TELE</name>
<evidence type="ECO:0000313" key="2">
    <source>
        <dbReference type="EMBL" id="KAL2088238.1"/>
    </source>
</evidence>
<feature type="chain" id="PRO_5044819350" description="Interleukin 22" evidence="1">
    <location>
        <begin position="21"/>
        <end position="168"/>
    </location>
</feature>